<feature type="transmembrane region" description="Helical" evidence="14">
    <location>
        <begin position="333"/>
        <end position="355"/>
    </location>
</feature>
<evidence type="ECO:0000256" key="14">
    <source>
        <dbReference type="SAM" id="Phobius"/>
    </source>
</evidence>
<evidence type="ECO:0000256" key="13">
    <source>
        <dbReference type="SAM" id="MobiDB-lite"/>
    </source>
</evidence>
<dbReference type="Proteomes" id="UP000677054">
    <property type="component" value="Unassembled WGS sequence"/>
</dbReference>
<reference evidence="15" key="1">
    <citation type="submission" date="2020-11" db="EMBL/GenBank/DDBJ databases">
        <authorList>
            <person name="Tran Van P."/>
        </authorList>
    </citation>
    <scope>NUCLEOTIDE SEQUENCE</scope>
</reference>
<evidence type="ECO:0000256" key="10">
    <source>
        <dbReference type="ARBA" id="ARBA00023136"/>
    </source>
</evidence>
<proteinExistence type="inferred from homology"/>
<keyword evidence="7 14" id="KW-0812">Transmembrane</keyword>
<gene>
    <name evidence="15" type="ORF">DSTB1V02_LOCUS2456</name>
</gene>
<evidence type="ECO:0000313" key="16">
    <source>
        <dbReference type="Proteomes" id="UP000677054"/>
    </source>
</evidence>
<feature type="region of interest" description="Disordered" evidence="13">
    <location>
        <begin position="943"/>
        <end position="975"/>
    </location>
</feature>
<feature type="transmembrane region" description="Helical" evidence="14">
    <location>
        <begin position="61"/>
        <end position="82"/>
    </location>
</feature>
<evidence type="ECO:0000256" key="3">
    <source>
        <dbReference type="ARBA" id="ARBA00008715"/>
    </source>
</evidence>
<evidence type="ECO:0000256" key="11">
    <source>
        <dbReference type="ARBA" id="ARBA00030499"/>
    </source>
</evidence>
<protein>
    <recommendedName>
        <fullName evidence="4">dolichyl-P-Glc:Glc1Man9GlcNAc2-PP-dolichol alpha-1,3-glucosyltransferase</fullName>
        <ecNumber evidence="4">2.4.1.265</ecNumber>
    </recommendedName>
    <alternativeName>
        <fullName evidence="11">Asparagine-linked glycosylation protein 8 homolog</fullName>
    </alternativeName>
</protein>
<evidence type="ECO:0000256" key="8">
    <source>
        <dbReference type="ARBA" id="ARBA00022824"/>
    </source>
</evidence>
<dbReference type="PANTHER" id="PTHR12413">
    <property type="entry name" value="DOLICHYL GLYCOSYLTRANSFERASE"/>
    <property type="match status" value="1"/>
</dbReference>
<evidence type="ECO:0000256" key="6">
    <source>
        <dbReference type="ARBA" id="ARBA00022679"/>
    </source>
</evidence>
<organism evidence="15">
    <name type="scientific">Darwinula stevensoni</name>
    <dbReference type="NCBI Taxonomy" id="69355"/>
    <lineage>
        <taxon>Eukaryota</taxon>
        <taxon>Metazoa</taxon>
        <taxon>Ecdysozoa</taxon>
        <taxon>Arthropoda</taxon>
        <taxon>Crustacea</taxon>
        <taxon>Oligostraca</taxon>
        <taxon>Ostracoda</taxon>
        <taxon>Podocopa</taxon>
        <taxon>Podocopida</taxon>
        <taxon>Darwinulocopina</taxon>
        <taxon>Darwinuloidea</taxon>
        <taxon>Darwinulidae</taxon>
        <taxon>Darwinula</taxon>
    </lineage>
</organism>
<feature type="coiled-coil region" evidence="12">
    <location>
        <begin position="478"/>
        <end position="558"/>
    </location>
</feature>
<keyword evidence="10 14" id="KW-0472">Membrane</keyword>
<feature type="region of interest" description="Disordered" evidence="13">
    <location>
        <begin position="419"/>
        <end position="461"/>
    </location>
</feature>
<dbReference type="OrthoDB" id="1689333at2759"/>
<dbReference type="UniPathway" id="UPA00378"/>
<evidence type="ECO:0000313" key="15">
    <source>
        <dbReference type="EMBL" id="CAD7242491.1"/>
    </source>
</evidence>
<dbReference type="EC" id="2.4.1.265" evidence="4"/>
<evidence type="ECO:0000256" key="12">
    <source>
        <dbReference type="SAM" id="Coils"/>
    </source>
</evidence>
<dbReference type="Pfam" id="PF03155">
    <property type="entry name" value="Alg6_Alg8"/>
    <property type="match status" value="1"/>
</dbReference>
<keyword evidence="12" id="KW-0175">Coiled coil</keyword>
<feature type="transmembrane region" description="Helical" evidence="14">
    <location>
        <begin position="238"/>
        <end position="256"/>
    </location>
</feature>
<dbReference type="PANTHER" id="PTHR12413:SF2">
    <property type="entry name" value="DOLICHYL PYROPHOSPHATE GLC1MAN9GLCNAC2 ALPHA-1,3-GLUCOSYLTRANSFERASE-RELATED"/>
    <property type="match status" value="1"/>
</dbReference>
<sequence>MLHVQNLNYVSRGTILFQRLSVIMADAILAVGVYRLCNHLKTLKSLQKRRSLGVEENMQDCDWLYPHLLLSGSLFLCGQGRVMSSPHFFQDWALTSALWFSILLNLKHIYLYVAPVYFVYLLRRHCMSEKGFNFTKFLGLGATAISVFAIAFGPFIYMGQGQQVLRRLFPFKRGLCHAYWAPNFWALYNTADKTLSISGGCSRIGRLLGYDVPLEKGVMTGGLVQEYVHSVLPSVPPIATFLLTFSFMIPALWSVWRRPIPQQFLKSLILCAFASFLFGWHVHEKAILLITIPLACLALLEDEAASLYAFLANAALFSLFPLFFTPFENLLKVFIWIADVTATVLIGSSVCLLLMGPHFSGLGYFLSFPPLDANLLLLCDWSDDIMAGILEIEFLSGVERQEENKESVKPVSCIRHLGSMTKSGNAEGEEEEAKAESTESVSKNVTENESATQDEDSEDESLALQTLKLHLAQMTAKRVEHLNQVAFLEDSLAVLQKENQQLRARMEAGLRESSDWRLQVAEELKVLVSKQQLLEEVNARLQEGAESMKKELKELQLDDCQYKVLKMQKEEDLSVKDVVRIHIYEQTRFLRQENLKLYETMGALKRENGELRTRLDWKTKEVEHIRLLYAELEKVHAQVEREYGKFKALFGDAGDPVADYERWKEKRNLLIQDTNHLRDLVSNLRLEVEGKDMEVKALQEEIRILTRSKEGLEKDKGNWEKRTKKAEEDIVLLNKSLTEARENATKSKFLLENSRKEAELEWKHQVEHERRLMEGKYHRQLSSLRQEIHATREEQKHSDARLQALQQDYDDLLAKHECLGQEKLRMECEVRLLGMRLEQADVRCSEDSFALDLLRIENERLSHKFQEMKLEEVKWLDHLMRKELLDEETEVILRNLKTRFKDLQAENAQLKSHELLSGKGKIGAYVEEIKALKKEVAHLSEKVQRHNCGDRNLHHGSKTGVPHNSPRPKTRVVPQ</sequence>
<feature type="compositionally biased region" description="Basic and acidic residues" evidence="13">
    <location>
        <begin position="943"/>
        <end position="953"/>
    </location>
</feature>
<feature type="transmembrane region" description="Helical" evidence="14">
    <location>
        <begin position="263"/>
        <end position="280"/>
    </location>
</feature>
<comment type="subcellular location">
    <subcellularLocation>
        <location evidence="1">Endoplasmic reticulum membrane</location>
        <topology evidence="1">Multi-pass membrane protein</topology>
    </subcellularLocation>
</comment>
<keyword evidence="8" id="KW-0256">Endoplasmic reticulum</keyword>
<keyword evidence="9 14" id="KW-1133">Transmembrane helix</keyword>
<feature type="compositionally biased region" description="Basic residues" evidence="13">
    <location>
        <begin position="966"/>
        <end position="975"/>
    </location>
</feature>
<feature type="transmembrane region" description="Helical" evidence="14">
    <location>
        <begin position="102"/>
        <end position="122"/>
    </location>
</feature>
<accession>A0A7R9A411</accession>
<comment type="similarity">
    <text evidence="3">Belongs to the ALG6/ALG8 glucosyltransferase family.</text>
</comment>
<keyword evidence="16" id="KW-1185">Reference proteome</keyword>
<dbReference type="GO" id="GO:0042283">
    <property type="term" value="F:dolichyl pyrophosphate Glc1Man9GlcNAc2 alpha-1,3-glucosyltransferase activity"/>
    <property type="evidence" value="ECO:0007669"/>
    <property type="project" value="UniProtKB-EC"/>
</dbReference>
<feature type="transmembrane region" description="Helical" evidence="14">
    <location>
        <begin position="134"/>
        <end position="157"/>
    </location>
</feature>
<dbReference type="AlphaFoldDB" id="A0A7R9A411"/>
<feature type="transmembrane region" description="Helical" evidence="14">
    <location>
        <begin position="308"/>
        <end position="327"/>
    </location>
</feature>
<evidence type="ECO:0000256" key="5">
    <source>
        <dbReference type="ARBA" id="ARBA00022676"/>
    </source>
</evidence>
<evidence type="ECO:0000256" key="1">
    <source>
        <dbReference type="ARBA" id="ARBA00004477"/>
    </source>
</evidence>
<evidence type="ECO:0000256" key="7">
    <source>
        <dbReference type="ARBA" id="ARBA00022692"/>
    </source>
</evidence>
<feature type="coiled-coil region" evidence="12">
    <location>
        <begin position="851"/>
        <end position="942"/>
    </location>
</feature>
<evidence type="ECO:0000256" key="2">
    <source>
        <dbReference type="ARBA" id="ARBA00004922"/>
    </source>
</evidence>
<dbReference type="GO" id="GO:0006487">
    <property type="term" value="P:protein N-linked glycosylation"/>
    <property type="evidence" value="ECO:0007669"/>
    <property type="project" value="TreeGrafter"/>
</dbReference>
<dbReference type="EMBL" id="LR899792">
    <property type="protein sequence ID" value="CAD7242491.1"/>
    <property type="molecule type" value="Genomic_DNA"/>
</dbReference>
<comment type="pathway">
    <text evidence="2">Protein modification; protein glycosylation.</text>
</comment>
<feature type="compositionally biased region" description="Polar residues" evidence="13">
    <location>
        <begin position="441"/>
        <end position="451"/>
    </location>
</feature>
<keyword evidence="5" id="KW-0328">Glycosyltransferase</keyword>
<feature type="transmembrane region" description="Helical" evidence="14">
    <location>
        <begin position="20"/>
        <end position="40"/>
    </location>
</feature>
<dbReference type="EMBL" id="CAJPEV010000275">
    <property type="protein sequence ID" value="CAG0883305.1"/>
    <property type="molecule type" value="Genomic_DNA"/>
</dbReference>
<evidence type="ECO:0000256" key="9">
    <source>
        <dbReference type="ARBA" id="ARBA00022989"/>
    </source>
</evidence>
<dbReference type="InterPro" id="IPR004856">
    <property type="entry name" value="Glyco_trans_ALG6/ALG8"/>
</dbReference>
<keyword evidence="6" id="KW-0808">Transferase</keyword>
<feature type="coiled-coil region" evidence="12">
    <location>
        <begin position="681"/>
        <end position="743"/>
    </location>
</feature>
<feature type="compositionally biased region" description="Acidic residues" evidence="13">
    <location>
        <begin position="452"/>
        <end position="461"/>
    </location>
</feature>
<name>A0A7R9A411_9CRUS</name>
<evidence type="ECO:0000256" key="4">
    <source>
        <dbReference type="ARBA" id="ARBA00011938"/>
    </source>
</evidence>
<dbReference type="GO" id="GO:0005789">
    <property type="term" value="C:endoplasmic reticulum membrane"/>
    <property type="evidence" value="ECO:0007669"/>
    <property type="project" value="UniProtKB-SubCell"/>
</dbReference>